<proteinExistence type="predicted"/>
<protein>
    <submittedName>
        <fullName evidence="2">Cbb3-type cytochrome c oxidase subunit 3</fullName>
    </submittedName>
</protein>
<reference evidence="2 3" key="1">
    <citation type="submission" date="2020-08" db="EMBL/GenBank/DDBJ databases">
        <title>Novel species isolated from subtropical streams in China.</title>
        <authorList>
            <person name="Lu H."/>
        </authorList>
    </citation>
    <scope>NUCLEOTIDE SEQUENCE [LARGE SCALE GENOMIC DNA]</scope>
    <source>
        <strain evidence="2 3">KACC 16656</strain>
    </source>
</reference>
<dbReference type="EMBL" id="JACOFW010000019">
    <property type="protein sequence ID" value="MBC3808739.1"/>
    <property type="molecule type" value="Genomic_DNA"/>
</dbReference>
<evidence type="ECO:0000256" key="1">
    <source>
        <dbReference type="SAM" id="Phobius"/>
    </source>
</evidence>
<dbReference type="CDD" id="cd01324">
    <property type="entry name" value="cbb3_Oxidase_CcoQ"/>
    <property type="match status" value="1"/>
</dbReference>
<gene>
    <name evidence="2" type="ORF">H8K52_15440</name>
</gene>
<accession>A0ABR6X8U2</accession>
<feature type="transmembrane region" description="Helical" evidence="1">
    <location>
        <begin position="6"/>
        <end position="26"/>
    </location>
</feature>
<dbReference type="Pfam" id="PF05545">
    <property type="entry name" value="FixQ"/>
    <property type="match status" value="1"/>
</dbReference>
<sequence>MSFTILSSVMTVISMIAFIGILYWAFSSKNKARFEKQAQLPQDEENGKEPWQTL</sequence>
<dbReference type="RefSeq" id="WP_186923808.1">
    <property type="nucleotide sequence ID" value="NZ_JACOFW010000019.1"/>
</dbReference>
<dbReference type="Proteomes" id="UP000648257">
    <property type="component" value="Unassembled WGS sequence"/>
</dbReference>
<evidence type="ECO:0000313" key="3">
    <source>
        <dbReference type="Proteomes" id="UP000648257"/>
    </source>
</evidence>
<evidence type="ECO:0000313" key="2">
    <source>
        <dbReference type="EMBL" id="MBC3808739.1"/>
    </source>
</evidence>
<dbReference type="InterPro" id="IPR008621">
    <property type="entry name" value="Cbb3-typ_cyt_oxidase_comp"/>
</dbReference>
<keyword evidence="1" id="KW-0812">Transmembrane</keyword>
<keyword evidence="1" id="KW-1133">Transmembrane helix</keyword>
<name>A0ABR6X8U2_9BURK</name>
<organism evidence="2 3">
    <name type="scientific">Undibacterium seohonense</name>
    <dbReference type="NCBI Taxonomy" id="1344950"/>
    <lineage>
        <taxon>Bacteria</taxon>
        <taxon>Pseudomonadati</taxon>
        <taxon>Pseudomonadota</taxon>
        <taxon>Betaproteobacteria</taxon>
        <taxon>Burkholderiales</taxon>
        <taxon>Oxalobacteraceae</taxon>
        <taxon>Undibacterium</taxon>
    </lineage>
</organism>
<keyword evidence="3" id="KW-1185">Reference proteome</keyword>
<keyword evidence="1" id="KW-0472">Membrane</keyword>
<comment type="caution">
    <text evidence="2">The sequence shown here is derived from an EMBL/GenBank/DDBJ whole genome shotgun (WGS) entry which is preliminary data.</text>
</comment>